<feature type="coiled-coil region" evidence="1">
    <location>
        <begin position="349"/>
        <end position="383"/>
    </location>
</feature>
<feature type="region of interest" description="Disordered" evidence="2">
    <location>
        <begin position="88"/>
        <end position="123"/>
    </location>
</feature>
<keyword evidence="1" id="KW-0175">Coiled coil</keyword>
<reference evidence="3" key="1">
    <citation type="journal article" date="2022" name="Int. J. Mol. Sci.">
        <title>Draft Genome of Tanacetum Coccineum: Genomic Comparison of Closely Related Tanacetum-Family Plants.</title>
        <authorList>
            <person name="Yamashiro T."/>
            <person name="Shiraishi A."/>
            <person name="Nakayama K."/>
            <person name="Satake H."/>
        </authorList>
    </citation>
    <scope>NUCLEOTIDE SEQUENCE</scope>
</reference>
<feature type="compositionally biased region" description="Polar residues" evidence="2">
    <location>
        <begin position="104"/>
        <end position="120"/>
    </location>
</feature>
<reference evidence="3" key="2">
    <citation type="submission" date="2022-01" db="EMBL/GenBank/DDBJ databases">
        <authorList>
            <person name="Yamashiro T."/>
            <person name="Shiraishi A."/>
            <person name="Satake H."/>
            <person name="Nakayama K."/>
        </authorList>
    </citation>
    <scope>NUCLEOTIDE SEQUENCE</scope>
</reference>
<proteinExistence type="predicted"/>
<feature type="compositionally biased region" description="Basic and acidic residues" evidence="2">
    <location>
        <begin position="92"/>
        <end position="103"/>
    </location>
</feature>
<feature type="compositionally biased region" description="Basic and acidic residues" evidence="2">
    <location>
        <begin position="178"/>
        <end position="187"/>
    </location>
</feature>
<gene>
    <name evidence="3" type="ORF">Tco_0938448</name>
</gene>
<feature type="compositionally biased region" description="Basic and acidic residues" evidence="2">
    <location>
        <begin position="507"/>
        <end position="516"/>
    </location>
</feature>
<feature type="compositionally biased region" description="Basic residues" evidence="2">
    <location>
        <begin position="602"/>
        <end position="613"/>
    </location>
</feature>
<feature type="region of interest" description="Disordered" evidence="2">
    <location>
        <begin position="173"/>
        <end position="199"/>
    </location>
</feature>
<accession>A0ABQ5DJ26</accession>
<feature type="region of interest" description="Disordered" evidence="2">
    <location>
        <begin position="493"/>
        <end position="516"/>
    </location>
</feature>
<evidence type="ECO:0000256" key="2">
    <source>
        <dbReference type="SAM" id="MobiDB-lite"/>
    </source>
</evidence>
<feature type="compositionally biased region" description="Basic residues" evidence="2">
    <location>
        <begin position="188"/>
        <end position="198"/>
    </location>
</feature>
<name>A0ABQ5DJ26_9ASTR</name>
<feature type="coiled-coil region" evidence="1">
    <location>
        <begin position="46"/>
        <end position="80"/>
    </location>
</feature>
<evidence type="ECO:0000256" key="1">
    <source>
        <dbReference type="SAM" id="Coils"/>
    </source>
</evidence>
<evidence type="ECO:0000313" key="3">
    <source>
        <dbReference type="EMBL" id="GJT38583.1"/>
    </source>
</evidence>
<dbReference type="EMBL" id="BQNB010015314">
    <property type="protein sequence ID" value="GJT38583.1"/>
    <property type="molecule type" value="Genomic_DNA"/>
</dbReference>
<dbReference type="Proteomes" id="UP001151760">
    <property type="component" value="Unassembled WGS sequence"/>
</dbReference>
<comment type="caution">
    <text evidence="3">The sequence shown here is derived from an EMBL/GenBank/DDBJ whole genome shotgun (WGS) entry which is preliminary data.</text>
</comment>
<protein>
    <submittedName>
        <fullName evidence="3">Uncharacterized protein</fullName>
    </submittedName>
</protein>
<organism evidence="3 4">
    <name type="scientific">Tanacetum coccineum</name>
    <dbReference type="NCBI Taxonomy" id="301880"/>
    <lineage>
        <taxon>Eukaryota</taxon>
        <taxon>Viridiplantae</taxon>
        <taxon>Streptophyta</taxon>
        <taxon>Embryophyta</taxon>
        <taxon>Tracheophyta</taxon>
        <taxon>Spermatophyta</taxon>
        <taxon>Magnoliopsida</taxon>
        <taxon>eudicotyledons</taxon>
        <taxon>Gunneridae</taxon>
        <taxon>Pentapetalae</taxon>
        <taxon>asterids</taxon>
        <taxon>campanulids</taxon>
        <taxon>Asterales</taxon>
        <taxon>Asteraceae</taxon>
        <taxon>Asteroideae</taxon>
        <taxon>Anthemideae</taxon>
        <taxon>Anthemidinae</taxon>
        <taxon>Tanacetum</taxon>
    </lineage>
</organism>
<keyword evidence="4" id="KW-1185">Reference proteome</keyword>
<feature type="region of interest" description="Disordered" evidence="2">
    <location>
        <begin position="586"/>
        <end position="613"/>
    </location>
</feature>
<sequence>MAYSSSSSNVNSKVEAQLICHQQNQLAYEQKIRFMKIDLDDKTDVLTYHKKLLAEATKEKEELKTKLEKWENSSKGLNKLLDSQLNANDKAGLGHDGAKESKVSETITSVSKVETSNSKTSNDKVEMPKIETVRMSEPIIEEWESDSEDDEIVVKPKEVTKTVKPSFEKIESVNARNETVRQAENSRKNNKSPRRNKRNWNGMMTQKLGENFEFNNKACYSSMRESGIEMVKIHTDNNVADLLTKAFDVSRFNFLVASIGKRGRDTKIPQSGGPPIKVVMRLSIRSWVKEWKGLPLMLLAFEAEQDNRTPTTLPSIQITHEAEETATMPHDSPLPGGHTPGSDEGRMQHTELMELITKLTHRIEALEKDLQQTKKTYSTALTKLVLKVKKLEKQVRSGKAKRRDRIVLLEDEDVEDIETQEKNSADTEVLLKEATPTKLIEDLGSGEKGKKEISIADVPISTAGAEVSTTSHDVSTASQKTLVLLLRRSAQRQRTRKGSIKEGSSGEQEKAMAEQGSKKDLFEAALELQKYHALQNRPYSVAEVRKNMVMYLKNQAGYKQSYFKGMKYEEIRPIFEKVWDQTHTFVPMDSEDKEKDSEKKGSRQKITGRKKRQ</sequence>
<feature type="compositionally biased region" description="Basic and acidic residues" evidence="2">
    <location>
        <begin position="590"/>
        <end position="601"/>
    </location>
</feature>
<evidence type="ECO:0000313" key="4">
    <source>
        <dbReference type="Proteomes" id="UP001151760"/>
    </source>
</evidence>